<name>A0A1M5EA79_9FIRM</name>
<reference evidence="2" key="1">
    <citation type="submission" date="2016-11" db="EMBL/GenBank/DDBJ databases">
        <authorList>
            <person name="Varghese N."/>
            <person name="Submissions S."/>
        </authorList>
    </citation>
    <scope>NUCLEOTIDE SEQUENCE [LARGE SCALE GENOMIC DNA]</scope>
    <source>
        <strain evidence="2">DSM 11792</strain>
    </source>
</reference>
<dbReference type="AlphaFoldDB" id="A0A1M5EA79"/>
<dbReference type="Proteomes" id="UP000184196">
    <property type="component" value="Unassembled WGS sequence"/>
</dbReference>
<dbReference type="EMBL" id="FQUW01000074">
    <property type="protein sequence ID" value="SHF76173.1"/>
    <property type="molecule type" value="Genomic_DNA"/>
</dbReference>
<sequence>MTLQELFRNPQFHRLNIQQRLVACGLIIYAKDGQGIADPQYLQNKPLLSGVEEIEDALVVIEKSLPVKFFAQDGKRLYVWER</sequence>
<accession>A0A1M5EA79</accession>
<keyword evidence="2" id="KW-1185">Reference proteome</keyword>
<dbReference type="RefSeq" id="WP_073167779.1">
    <property type="nucleotide sequence ID" value="NZ_FQUW01000074.1"/>
</dbReference>
<protein>
    <submittedName>
        <fullName evidence="1">Uncharacterized protein</fullName>
    </submittedName>
</protein>
<proteinExistence type="predicted"/>
<organism evidence="1 2">
    <name type="scientific">Desulfofundulus australicus DSM 11792</name>
    <dbReference type="NCBI Taxonomy" id="1121425"/>
    <lineage>
        <taxon>Bacteria</taxon>
        <taxon>Bacillati</taxon>
        <taxon>Bacillota</taxon>
        <taxon>Clostridia</taxon>
        <taxon>Eubacteriales</taxon>
        <taxon>Peptococcaceae</taxon>
        <taxon>Desulfofundulus</taxon>
    </lineage>
</organism>
<evidence type="ECO:0000313" key="1">
    <source>
        <dbReference type="EMBL" id="SHF76173.1"/>
    </source>
</evidence>
<evidence type="ECO:0000313" key="2">
    <source>
        <dbReference type="Proteomes" id="UP000184196"/>
    </source>
</evidence>
<gene>
    <name evidence="1" type="ORF">SAMN02745218_03014</name>
</gene>